<gene>
    <name evidence="7" type="ORF">GCM10017161_37130</name>
</gene>
<accession>A0A919BPP0</accession>
<evidence type="ECO:0000313" key="8">
    <source>
        <dbReference type="Proteomes" id="UP000623842"/>
    </source>
</evidence>
<comment type="similarity">
    <text evidence="2">Belongs to the TMEM86 family.</text>
</comment>
<protein>
    <recommendedName>
        <fullName evidence="9">Lysoplasmalogenase</fullName>
    </recommendedName>
</protein>
<dbReference type="AlphaFoldDB" id="A0A919BPP0"/>
<keyword evidence="3 6" id="KW-0812">Transmembrane</keyword>
<evidence type="ECO:0000256" key="1">
    <source>
        <dbReference type="ARBA" id="ARBA00004141"/>
    </source>
</evidence>
<feature type="transmembrane region" description="Helical" evidence="6">
    <location>
        <begin position="65"/>
        <end position="82"/>
    </location>
</feature>
<dbReference type="Proteomes" id="UP000623842">
    <property type="component" value="Unassembled WGS sequence"/>
</dbReference>
<comment type="subcellular location">
    <subcellularLocation>
        <location evidence="1">Membrane</location>
        <topology evidence="1">Multi-pass membrane protein</topology>
    </subcellularLocation>
</comment>
<keyword evidence="4 6" id="KW-1133">Transmembrane helix</keyword>
<reference evidence="7" key="2">
    <citation type="submission" date="2020-09" db="EMBL/GenBank/DDBJ databases">
        <authorList>
            <person name="Sun Q."/>
            <person name="Kim S."/>
        </authorList>
    </citation>
    <scope>NUCLEOTIDE SEQUENCE</scope>
    <source>
        <strain evidence="7">KCTC 42731</strain>
    </source>
</reference>
<sequence length="231" mass="25302">MTNSIKKNTRAPEKIWLLTFALSALIYLVSLNSSPYFGQFAIKAFPILVLVFASFYQLKENLQKLMATALICSAIGDVFLAPSAAYNFIAGLGAFLVAQLIYCRVFYGFKTPVPSVIQRAQAVILVVYAVVMAVVILPVTGELMLPVVVYLSVISTMGVLVLLSNCHVLTKVGALTFVCSDSILAWGLFKTPLPANDLWVMLTYYMAQVFILLGMIKTSKNNAQLVNQTLN</sequence>
<evidence type="ECO:0000256" key="4">
    <source>
        <dbReference type="ARBA" id="ARBA00022989"/>
    </source>
</evidence>
<feature type="transmembrane region" description="Helical" evidence="6">
    <location>
        <begin position="198"/>
        <end position="216"/>
    </location>
</feature>
<keyword evidence="5 6" id="KW-0472">Membrane</keyword>
<name>A0A919BPP0_9GAMM</name>
<dbReference type="RefSeq" id="WP_189773790.1">
    <property type="nucleotide sequence ID" value="NZ_BNCK01000010.1"/>
</dbReference>
<keyword evidence="8" id="KW-1185">Reference proteome</keyword>
<evidence type="ECO:0000256" key="2">
    <source>
        <dbReference type="ARBA" id="ARBA00007375"/>
    </source>
</evidence>
<feature type="transmembrane region" description="Helical" evidence="6">
    <location>
        <begin position="88"/>
        <end position="107"/>
    </location>
</feature>
<comment type="caution">
    <text evidence="7">The sequence shown here is derived from an EMBL/GenBank/DDBJ whole genome shotgun (WGS) entry which is preliminary data.</text>
</comment>
<feature type="transmembrane region" description="Helical" evidence="6">
    <location>
        <begin position="15"/>
        <end position="34"/>
    </location>
</feature>
<dbReference type="EMBL" id="BNCK01000010">
    <property type="protein sequence ID" value="GHG04222.1"/>
    <property type="molecule type" value="Genomic_DNA"/>
</dbReference>
<dbReference type="PANTHER" id="PTHR31885:SF6">
    <property type="entry name" value="GH04784P"/>
    <property type="match status" value="1"/>
</dbReference>
<feature type="transmembrane region" description="Helical" evidence="6">
    <location>
        <begin position="143"/>
        <end position="163"/>
    </location>
</feature>
<evidence type="ECO:0000256" key="3">
    <source>
        <dbReference type="ARBA" id="ARBA00022692"/>
    </source>
</evidence>
<feature type="transmembrane region" description="Helical" evidence="6">
    <location>
        <begin position="168"/>
        <end position="186"/>
    </location>
</feature>
<organism evidence="7 8">
    <name type="scientific">Thalassotalea marina</name>
    <dbReference type="NCBI Taxonomy" id="1673741"/>
    <lineage>
        <taxon>Bacteria</taxon>
        <taxon>Pseudomonadati</taxon>
        <taxon>Pseudomonadota</taxon>
        <taxon>Gammaproteobacteria</taxon>
        <taxon>Alteromonadales</taxon>
        <taxon>Colwelliaceae</taxon>
        <taxon>Thalassotalea</taxon>
    </lineage>
</organism>
<feature type="transmembrane region" description="Helical" evidence="6">
    <location>
        <begin position="119"/>
        <end position="137"/>
    </location>
</feature>
<reference evidence="7" key="1">
    <citation type="journal article" date="2014" name="Int. J. Syst. Evol. Microbiol.">
        <title>Complete genome sequence of Corynebacterium casei LMG S-19264T (=DSM 44701T), isolated from a smear-ripened cheese.</title>
        <authorList>
            <consortium name="US DOE Joint Genome Institute (JGI-PGF)"/>
            <person name="Walter F."/>
            <person name="Albersmeier A."/>
            <person name="Kalinowski J."/>
            <person name="Ruckert C."/>
        </authorList>
    </citation>
    <scope>NUCLEOTIDE SEQUENCE</scope>
    <source>
        <strain evidence="7">KCTC 42731</strain>
    </source>
</reference>
<evidence type="ECO:0008006" key="9">
    <source>
        <dbReference type="Google" id="ProtNLM"/>
    </source>
</evidence>
<evidence type="ECO:0000313" key="7">
    <source>
        <dbReference type="EMBL" id="GHG04222.1"/>
    </source>
</evidence>
<dbReference type="PANTHER" id="PTHR31885">
    <property type="entry name" value="GH04784P"/>
    <property type="match status" value="1"/>
</dbReference>
<dbReference type="GO" id="GO:0016020">
    <property type="term" value="C:membrane"/>
    <property type="evidence" value="ECO:0007669"/>
    <property type="project" value="UniProtKB-SubCell"/>
</dbReference>
<dbReference type="Pfam" id="PF07947">
    <property type="entry name" value="YhhN"/>
    <property type="match status" value="1"/>
</dbReference>
<proteinExistence type="inferred from homology"/>
<feature type="transmembrane region" description="Helical" evidence="6">
    <location>
        <begin position="40"/>
        <end position="58"/>
    </location>
</feature>
<evidence type="ECO:0000256" key="6">
    <source>
        <dbReference type="SAM" id="Phobius"/>
    </source>
</evidence>
<dbReference type="GO" id="GO:0016787">
    <property type="term" value="F:hydrolase activity"/>
    <property type="evidence" value="ECO:0007669"/>
    <property type="project" value="TreeGrafter"/>
</dbReference>
<dbReference type="InterPro" id="IPR012506">
    <property type="entry name" value="TMEM86B-like"/>
</dbReference>
<evidence type="ECO:0000256" key="5">
    <source>
        <dbReference type="ARBA" id="ARBA00023136"/>
    </source>
</evidence>